<keyword evidence="3" id="KW-1185">Reference proteome</keyword>
<accession>A0A914S5G6</accession>
<feature type="transmembrane region" description="Helical" evidence="1">
    <location>
        <begin position="284"/>
        <end position="302"/>
    </location>
</feature>
<keyword evidence="1" id="KW-0472">Membrane</keyword>
<sequence>MARTQARGASCCVTFSLALFAVTLESMHDCCFSGMFDFSIKIVVYSGEITDPHITQNRYFEAMLHHRKTQKVTVETVDHVGEGRWEGGGEKGRGKEKKNFFILKLQEFFSSTKVGLPFWMNYIKTYDSEAEKRKLMDVEDSLNLRTREFYNSRTRKIQTDELLIYLFKYEKESSCDGEEKKLLLWSVLNERKCVKFQKDRKQWAIIRHPMVLNFVNEKLLQRAKFYVAHITAYLLFLLLLSSYIFDKNALQDVLATFFLIVFGFCLVVKGAVKLQAGKVSKWFVVSYLFNITTYIATFLFIWTPQLFAYNDYNRDLKVCMHTIEALKLIQILYSFSQFAPNATVARKLLAIFQAITKTSTMMIGNPVTDNRSWYLGSLQIAYYIGRRAHTGQKKKLTETQYRLWFRHSIHPAPSSFSTTEQSKPPAPRAPVQMSYSHSSATATATTTFYSPPNQLRTAPKVKIHLASVNVLGDMNTLQIYHVHFPTGERGMRLEKRSLRGRTVQVMLDGAIVQLEEGTESGIEVFDGKIEGKKTNDVGADPEGMGRKFARWLIGLDWSSLLDI</sequence>
<organism evidence="3 4">
    <name type="scientific">Parascaris equorum</name>
    <name type="common">Equine roundworm</name>
    <dbReference type="NCBI Taxonomy" id="6256"/>
    <lineage>
        <taxon>Eukaryota</taxon>
        <taxon>Metazoa</taxon>
        <taxon>Ecdysozoa</taxon>
        <taxon>Nematoda</taxon>
        <taxon>Chromadorea</taxon>
        <taxon>Rhabditida</taxon>
        <taxon>Spirurina</taxon>
        <taxon>Ascaridomorpha</taxon>
        <taxon>Ascaridoidea</taxon>
        <taxon>Ascarididae</taxon>
        <taxon>Parascaris</taxon>
    </lineage>
</organism>
<keyword evidence="1" id="KW-1133">Transmembrane helix</keyword>
<protein>
    <submittedName>
        <fullName evidence="4">Uncharacterized protein</fullName>
    </submittedName>
</protein>
<evidence type="ECO:0000313" key="4">
    <source>
        <dbReference type="WBParaSite" id="PEQ_0001241401-mRNA-1"/>
    </source>
</evidence>
<keyword evidence="1" id="KW-0812">Transmembrane</keyword>
<dbReference type="Proteomes" id="UP000887564">
    <property type="component" value="Unplaced"/>
</dbReference>
<keyword evidence="2" id="KW-0732">Signal</keyword>
<reference evidence="4" key="1">
    <citation type="submission" date="2022-11" db="UniProtKB">
        <authorList>
            <consortium name="WormBaseParasite"/>
        </authorList>
    </citation>
    <scope>IDENTIFICATION</scope>
</reference>
<dbReference type="AlphaFoldDB" id="A0A914S5G6"/>
<name>A0A914S5G6_PAREQ</name>
<feature type="transmembrane region" description="Helical" evidence="1">
    <location>
        <begin position="225"/>
        <end position="245"/>
    </location>
</feature>
<dbReference type="WBParaSite" id="PEQ_0001241401-mRNA-1">
    <property type="protein sequence ID" value="PEQ_0001241401-mRNA-1"/>
    <property type="gene ID" value="PEQ_0001241401"/>
</dbReference>
<proteinExistence type="predicted"/>
<evidence type="ECO:0000256" key="1">
    <source>
        <dbReference type="SAM" id="Phobius"/>
    </source>
</evidence>
<evidence type="ECO:0000313" key="3">
    <source>
        <dbReference type="Proteomes" id="UP000887564"/>
    </source>
</evidence>
<feature type="transmembrane region" description="Helical" evidence="1">
    <location>
        <begin position="251"/>
        <end position="272"/>
    </location>
</feature>
<feature type="chain" id="PRO_5036745601" evidence="2">
    <location>
        <begin position="27"/>
        <end position="563"/>
    </location>
</feature>
<feature type="signal peptide" evidence="2">
    <location>
        <begin position="1"/>
        <end position="26"/>
    </location>
</feature>
<evidence type="ECO:0000256" key="2">
    <source>
        <dbReference type="SAM" id="SignalP"/>
    </source>
</evidence>